<keyword evidence="1" id="KW-0732">Signal</keyword>
<proteinExistence type="predicted"/>
<organism evidence="3 4">
    <name type="scientific">Nocardioides agri</name>
    <dbReference type="NCBI Taxonomy" id="2682843"/>
    <lineage>
        <taxon>Bacteria</taxon>
        <taxon>Bacillati</taxon>
        <taxon>Actinomycetota</taxon>
        <taxon>Actinomycetes</taxon>
        <taxon>Propionibacteriales</taxon>
        <taxon>Nocardioidaceae</taxon>
        <taxon>Nocardioides</taxon>
    </lineage>
</organism>
<dbReference type="EMBL" id="WSEK01000004">
    <property type="protein sequence ID" value="MVQ49555.1"/>
    <property type="molecule type" value="Genomic_DNA"/>
</dbReference>
<sequence length="253" mass="26943">MNVISRTATAVVAALALSVPTAAITTTSAAGAAAGVRSAEAEAFATPRAAKPRIKLKRSKAYSHYGQEGVKVTATVTKGRKKARGKVTFSLNGTAVSTARLKRGQASYRLASTNAPGLYTVTATYRGKKRSVQVRVYDSALNLSAATFTISKTTPQYQMPDGPSGTVRFKDQVATTGYVDIYENGNVKGGSSSPDYCCMAKVEADGSFVFQTFLDNVWADKQPGTYTYQAFYTDGPEFADYIYSTPITVTVVP</sequence>
<dbReference type="Proteomes" id="UP000473525">
    <property type="component" value="Unassembled WGS sequence"/>
</dbReference>
<name>A0A6L6XVG1_9ACTN</name>
<dbReference type="Gene3D" id="2.60.40.10">
    <property type="entry name" value="Immunoglobulins"/>
    <property type="match status" value="1"/>
</dbReference>
<reference evidence="3 4" key="1">
    <citation type="submission" date="2019-12" db="EMBL/GenBank/DDBJ databases">
        <authorList>
            <person name="Huq M.A."/>
        </authorList>
    </citation>
    <scope>NUCLEOTIDE SEQUENCE [LARGE SCALE GENOMIC DNA]</scope>
    <source>
        <strain evidence="3 4">MAH-18</strain>
    </source>
</reference>
<protein>
    <recommendedName>
        <fullName evidence="2">Bacterial Ig-like domain-containing protein</fullName>
    </recommendedName>
</protein>
<dbReference type="GO" id="GO:0005975">
    <property type="term" value="P:carbohydrate metabolic process"/>
    <property type="evidence" value="ECO:0007669"/>
    <property type="project" value="UniProtKB-ARBA"/>
</dbReference>
<evidence type="ECO:0000313" key="4">
    <source>
        <dbReference type="Proteomes" id="UP000473525"/>
    </source>
</evidence>
<dbReference type="RefSeq" id="WP_157342275.1">
    <property type="nucleotide sequence ID" value="NZ_WSEK01000004.1"/>
</dbReference>
<feature type="domain" description="Bacterial Ig-like" evidence="2">
    <location>
        <begin position="62"/>
        <end position="129"/>
    </location>
</feature>
<evidence type="ECO:0000313" key="3">
    <source>
        <dbReference type="EMBL" id="MVQ49555.1"/>
    </source>
</evidence>
<comment type="caution">
    <text evidence="3">The sequence shown here is derived from an EMBL/GenBank/DDBJ whole genome shotgun (WGS) entry which is preliminary data.</text>
</comment>
<dbReference type="Pfam" id="PF16640">
    <property type="entry name" value="Big_3_5"/>
    <property type="match status" value="1"/>
</dbReference>
<dbReference type="InterPro" id="IPR013783">
    <property type="entry name" value="Ig-like_fold"/>
</dbReference>
<gene>
    <name evidence="3" type="ORF">GON03_10220</name>
</gene>
<evidence type="ECO:0000259" key="2">
    <source>
        <dbReference type="Pfam" id="PF16640"/>
    </source>
</evidence>
<dbReference type="AlphaFoldDB" id="A0A6L6XVG1"/>
<keyword evidence="4" id="KW-1185">Reference proteome</keyword>
<evidence type="ECO:0000256" key="1">
    <source>
        <dbReference type="SAM" id="SignalP"/>
    </source>
</evidence>
<feature type="signal peptide" evidence="1">
    <location>
        <begin position="1"/>
        <end position="32"/>
    </location>
</feature>
<dbReference type="InterPro" id="IPR032109">
    <property type="entry name" value="Big_3_5"/>
</dbReference>
<feature type="chain" id="PRO_5026697523" description="Bacterial Ig-like domain-containing protein" evidence="1">
    <location>
        <begin position="33"/>
        <end position="253"/>
    </location>
</feature>
<accession>A0A6L6XVG1</accession>